<gene>
    <name evidence="2" type="ORF">FA14DRAFT_181579</name>
</gene>
<feature type="region of interest" description="Disordered" evidence="1">
    <location>
        <begin position="1"/>
        <end position="42"/>
    </location>
</feature>
<evidence type="ECO:0000313" key="3">
    <source>
        <dbReference type="Proteomes" id="UP000245771"/>
    </source>
</evidence>
<dbReference type="EMBL" id="KZ819605">
    <property type="protein sequence ID" value="PWN32905.1"/>
    <property type="molecule type" value="Genomic_DNA"/>
</dbReference>
<accession>A0A316VBF3</accession>
<dbReference type="AlphaFoldDB" id="A0A316VBF3"/>
<feature type="region of interest" description="Disordered" evidence="1">
    <location>
        <begin position="265"/>
        <end position="286"/>
    </location>
</feature>
<proteinExistence type="predicted"/>
<reference evidence="2 3" key="1">
    <citation type="journal article" date="2018" name="Mol. Biol. Evol.">
        <title>Broad Genomic Sampling Reveals a Smut Pathogenic Ancestry of the Fungal Clade Ustilaginomycotina.</title>
        <authorList>
            <person name="Kijpornyongpan T."/>
            <person name="Mondo S.J."/>
            <person name="Barry K."/>
            <person name="Sandor L."/>
            <person name="Lee J."/>
            <person name="Lipzen A."/>
            <person name="Pangilinan J."/>
            <person name="LaButti K."/>
            <person name="Hainaut M."/>
            <person name="Henrissat B."/>
            <person name="Grigoriev I.V."/>
            <person name="Spatafora J.W."/>
            <person name="Aime M.C."/>
        </authorList>
    </citation>
    <scope>NUCLEOTIDE SEQUENCE [LARGE SCALE GENOMIC DNA]</scope>
    <source>
        <strain evidence="2 3">MCA 3882</strain>
    </source>
</reference>
<dbReference type="RefSeq" id="XP_025353207.1">
    <property type="nucleotide sequence ID" value="XM_025501110.1"/>
</dbReference>
<feature type="compositionally biased region" description="Acidic residues" evidence="1">
    <location>
        <begin position="16"/>
        <end position="33"/>
    </location>
</feature>
<dbReference type="OrthoDB" id="10631351at2759"/>
<evidence type="ECO:0000313" key="2">
    <source>
        <dbReference type="EMBL" id="PWN32905.1"/>
    </source>
</evidence>
<evidence type="ECO:0000256" key="1">
    <source>
        <dbReference type="SAM" id="MobiDB-lite"/>
    </source>
</evidence>
<keyword evidence="3" id="KW-1185">Reference proteome</keyword>
<dbReference type="GeneID" id="37022891"/>
<protein>
    <submittedName>
        <fullName evidence="2">Uncharacterized protein</fullName>
    </submittedName>
</protein>
<feature type="compositionally biased region" description="Basic and acidic residues" evidence="1">
    <location>
        <begin position="1"/>
        <end position="15"/>
    </location>
</feature>
<organism evidence="2 3">
    <name type="scientific">Meira miltonrushii</name>
    <dbReference type="NCBI Taxonomy" id="1280837"/>
    <lineage>
        <taxon>Eukaryota</taxon>
        <taxon>Fungi</taxon>
        <taxon>Dikarya</taxon>
        <taxon>Basidiomycota</taxon>
        <taxon>Ustilaginomycotina</taxon>
        <taxon>Exobasidiomycetes</taxon>
        <taxon>Exobasidiales</taxon>
        <taxon>Brachybasidiaceae</taxon>
        <taxon>Meira</taxon>
    </lineage>
</organism>
<dbReference type="InParanoid" id="A0A316VBF3"/>
<dbReference type="Proteomes" id="UP000245771">
    <property type="component" value="Unassembled WGS sequence"/>
</dbReference>
<sequence length="894" mass="99019">MSGDSPSDRKRVRLDEEAEEVDDVVPLEQDENQGQENEAGPSDEVLHAARLAKVIQHRPKVGLQTLKFALAWSATNIIAITRSKKITLVHLLAPSRACHIQTPEKASILTFSPDGNALLATFPESATVSLWTCSSNVLNDWTLRGEWRQLEGKVLDVKWLNAGRPRTPSNLSKKSSRGPQMNDKNVIVAILVTDVGLVKIIQGNLRPSSDLRTFQHKITLNSHHRLQQISIGLVPDESLAILAYTLRYSSKANLPHASGAGDALDMFFDDTEGSDPSSGNAAPSDGQDQIELMEVKIDLHPTDDSLALQSRSLPPVFTATFDGPSMPSTTYLNQLAWVDIESTGKDEGPIMQLFASFFTDCKTTLRTWKIRREETTRLSEAFAKLESAKTTSTSSDEEEWTVQDSVDLVVENEQLSDFTSSASMENRLVCTSVASSRFEKIEDTPKVEPKYEVLNMETMKRRSIEGDDGLRTKCRDSLYRPAVSPHATMIAGIGRGRIVLASVTGLLDEAADDVSLYSAAILDGQDLSDISSSRALPPIAQIASRLKLGQNPSFPHALMLLSLQARREKGNDVSRHTERTMLELSSAFRVVAASDATDGSFQLSKVWAIVGQLNWVISTLEMTARQAHLLDVKLNESSPESTDAAEQENDDKEFEYMAEEEPDMLSLLTLAIPRQLFVKTIVKLVSFYNWMDGTIAGNKVDSKAAFKALAIQAQRQAQPAGELIASGAAERTSEMMQLAHTKMREMILQSGVDVSQFGRFLRSYDSDTNENSQKDRQQQWYTMPTAPMEDRKRFARALLSSESIQNMLDLFCPSSDWTIPPLGDESLDIFKSENVSTNVDFSESRMVNHDILTRMKSLSSTRRKICLSCQGQTQADVSRGIRCVCGAHSWWSSI</sequence>
<name>A0A316VBF3_9BASI</name>